<accession>A0A642VEF7</accession>
<dbReference type="GO" id="GO:0016740">
    <property type="term" value="F:transferase activity"/>
    <property type="evidence" value="ECO:0007669"/>
    <property type="project" value="UniProtKB-KW"/>
</dbReference>
<comment type="caution">
    <text evidence="7">The sequence shown here is derived from an EMBL/GenBank/DDBJ whole genome shotgun (WGS) entry which is preliminary data.</text>
</comment>
<evidence type="ECO:0000313" key="7">
    <source>
        <dbReference type="EMBL" id="KAA8917768.1"/>
    </source>
</evidence>
<evidence type="ECO:0000256" key="5">
    <source>
        <dbReference type="SAM" id="Phobius"/>
    </source>
</evidence>
<evidence type="ECO:0000256" key="3">
    <source>
        <dbReference type="ARBA" id="ARBA00022679"/>
    </source>
</evidence>
<evidence type="ECO:0000256" key="2">
    <source>
        <dbReference type="ARBA" id="ARBA00022676"/>
    </source>
</evidence>
<proteinExistence type="inferred from homology"/>
<reference evidence="7" key="1">
    <citation type="journal article" date="2019" name="G3 (Bethesda)">
        <title>Genome Assemblies of Two Rare Opportunistic Yeast Pathogens: Diutina rugosa (syn. Candida rugosa) and Trichomonascus ciferrii (syn. Candida ciferrii).</title>
        <authorList>
            <person name="Mixao V."/>
            <person name="Saus E."/>
            <person name="Hansen A.P."/>
            <person name="Lass-Florl C."/>
            <person name="Gabaldon T."/>
        </authorList>
    </citation>
    <scope>NUCLEOTIDE SEQUENCE</scope>
    <source>
        <strain evidence="7">CBS 4856</strain>
    </source>
</reference>
<sequence>MVNLRLFFGLVFFVAFGQLVLLGAKFSRQRHAFLFYDDEALFENAGNSTLGFHHIEYINLKNMFDRDDAIAMQSEIAGLDIDRFIAVSTDDINENGKGLPPSSSEERVLRANEKACLRSHAQLWAKMIRNKWPSMLILEADAAWDVNVRDISKRSARGYNVLRQLFHPDSDQQPSRDDPFNIQTWDMLSFGTCQDDPKYREEHTIFHDPDAPLDQTWYELPLKDQRVIRRSGYVVCTTAYAVSLRGARKLLLRAATDLDEPLDLMIGNMALEDDIKVYAVYPPPIVQWQYTAGIGAENLGSSVQEQEKPKAPNYKDIWKNIRQTKNIWQHSSYYHPYFRNGALQAYKKLAYPPDHDDQIKHQDEYDKLTTAKSESK</sequence>
<name>A0A642VEF7_9ASCO</name>
<evidence type="ECO:0000256" key="1">
    <source>
        <dbReference type="ARBA" id="ARBA00006721"/>
    </source>
</evidence>
<keyword evidence="2" id="KW-0328">Glycosyltransferase</keyword>
<dbReference type="OrthoDB" id="4095050at2759"/>
<dbReference type="EMBL" id="SWFS01000011">
    <property type="protein sequence ID" value="KAA8917768.1"/>
    <property type="molecule type" value="Genomic_DNA"/>
</dbReference>
<dbReference type="PANTHER" id="PTHR10730:SF53">
    <property type="entry name" value="GLYCOSYLTRANSFERASE 25 FAMILY MEMBER"/>
    <property type="match status" value="1"/>
</dbReference>
<dbReference type="AlphaFoldDB" id="A0A642VEF7"/>
<feature type="region of interest" description="Disordered" evidence="4">
    <location>
        <begin position="353"/>
        <end position="376"/>
    </location>
</feature>
<dbReference type="PANTHER" id="PTHR10730">
    <property type="entry name" value="PROCOLLAGEN-LYSINE,2-OXOGLUTARATE 5-DIOXYGENASE/GLYCOSYLTRANSFERASE 25 FAMILY MEMBER"/>
    <property type="match status" value="1"/>
</dbReference>
<keyword evidence="5" id="KW-1133">Transmembrane helix</keyword>
<feature type="domain" description="Glycosyl transferase family 25" evidence="6">
    <location>
        <begin position="58"/>
        <end position="264"/>
    </location>
</feature>
<feature type="transmembrane region" description="Helical" evidence="5">
    <location>
        <begin position="6"/>
        <end position="24"/>
    </location>
</feature>
<keyword evidence="3" id="KW-0808">Transferase</keyword>
<dbReference type="InterPro" id="IPR050757">
    <property type="entry name" value="Collagen_mod_GT25"/>
</dbReference>
<protein>
    <recommendedName>
        <fullName evidence="6">Glycosyl transferase family 25 domain-containing protein</fullName>
    </recommendedName>
</protein>
<evidence type="ECO:0000256" key="4">
    <source>
        <dbReference type="SAM" id="MobiDB-lite"/>
    </source>
</evidence>
<comment type="similarity">
    <text evidence="1">Belongs to the glycosyltransferase 25 family.</text>
</comment>
<keyword evidence="8" id="KW-1185">Reference proteome</keyword>
<gene>
    <name evidence="7" type="ORF">TRICI_000076</name>
</gene>
<dbReference type="Proteomes" id="UP000761534">
    <property type="component" value="Unassembled WGS sequence"/>
</dbReference>
<evidence type="ECO:0000259" key="6">
    <source>
        <dbReference type="Pfam" id="PF01755"/>
    </source>
</evidence>
<keyword evidence="5" id="KW-0472">Membrane</keyword>
<dbReference type="VEuPathDB" id="FungiDB:TRICI_000076"/>
<evidence type="ECO:0000313" key="8">
    <source>
        <dbReference type="Proteomes" id="UP000761534"/>
    </source>
</evidence>
<dbReference type="Pfam" id="PF01755">
    <property type="entry name" value="Glyco_transf_25"/>
    <property type="match status" value="1"/>
</dbReference>
<keyword evidence="5" id="KW-0812">Transmembrane</keyword>
<dbReference type="InterPro" id="IPR002654">
    <property type="entry name" value="Glyco_trans_25"/>
</dbReference>
<organism evidence="7 8">
    <name type="scientific">Trichomonascus ciferrii</name>
    <dbReference type="NCBI Taxonomy" id="44093"/>
    <lineage>
        <taxon>Eukaryota</taxon>
        <taxon>Fungi</taxon>
        <taxon>Dikarya</taxon>
        <taxon>Ascomycota</taxon>
        <taxon>Saccharomycotina</taxon>
        <taxon>Dipodascomycetes</taxon>
        <taxon>Dipodascales</taxon>
        <taxon>Trichomonascaceae</taxon>
        <taxon>Trichomonascus</taxon>
        <taxon>Trichomonascus ciferrii complex</taxon>
    </lineage>
</organism>